<reference evidence="2" key="1">
    <citation type="submission" date="2018-01" db="EMBL/GenBank/DDBJ databases">
        <title>An insight into the sialome of Amazonian anophelines.</title>
        <authorList>
            <person name="Ribeiro J.M."/>
            <person name="Scarpassa V."/>
            <person name="Calvo E."/>
        </authorList>
    </citation>
    <scope>NUCLEOTIDE SEQUENCE</scope>
</reference>
<protein>
    <submittedName>
        <fullName evidence="2">Putative secreted protein</fullName>
    </submittedName>
</protein>
<proteinExistence type="predicted"/>
<accession>A0A2M4D3F6</accession>
<evidence type="ECO:0000313" key="2">
    <source>
        <dbReference type="EMBL" id="MBW72103.1"/>
    </source>
</evidence>
<evidence type="ECO:0000256" key="1">
    <source>
        <dbReference type="SAM" id="MobiDB-lite"/>
    </source>
</evidence>
<feature type="region of interest" description="Disordered" evidence="1">
    <location>
        <begin position="118"/>
        <end position="138"/>
    </location>
</feature>
<dbReference type="EMBL" id="GGFL01007925">
    <property type="protein sequence ID" value="MBW72103.1"/>
    <property type="molecule type" value="Transcribed_RNA"/>
</dbReference>
<sequence>MCSVAEGSVLRLLTVAQPVCAILLDLKPDRTLCDFVLDKFVRSVAQWLSLGAATQAPRVSFSFFQLHPERFLVVHHPIRLLLLGCVQMFDHVFRELGITSGGGGAVAAELGWGCGTPPTGQRQRCSKGQFPQGGHSTR</sequence>
<organism evidence="2">
    <name type="scientific">Anopheles darlingi</name>
    <name type="common">Mosquito</name>
    <dbReference type="NCBI Taxonomy" id="43151"/>
    <lineage>
        <taxon>Eukaryota</taxon>
        <taxon>Metazoa</taxon>
        <taxon>Ecdysozoa</taxon>
        <taxon>Arthropoda</taxon>
        <taxon>Hexapoda</taxon>
        <taxon>Insecta</taxon>
        <taxon>Pterygota</taxon>
        <taxon>Neoptera</taxon>
        <taxon>Endopterygota</taxon>
        <taxon>Diptera</taxon>
        <taxon>Nematocera</taxon>
        <taxon>Culicoidea</taxon>
        <taxon>Culicidae</taxon>
        <taxon>Anophelinae</taxon>
        <taxon>Anopheles</taxon>
    </lineage>
</organism>
<dbReference type="AlphaFoldDB" id="A0A2M4D3F6"/>
<name>A0A2M4D3F6_ANODA</name>